<keyword evidence="2" id="KW-1185">Reference proteome</keyword>
<name>A0A9P4LDE6_9PLEO</name>
<evidence type="ECO:0000313" key="1">
    <source>
        <dbReference type="EMBL" id="KAF1851796.1"/>
    </source>
</evidence>
<gene>
    <name evidence="1" type="ORF">K460DRAFT_41392</name>
</gene>
<reference evidence="1" key="1">
    <citation type="submission" date="2020-01" db="EMBL/GenBank/DDBJ databases">
        <authorList>
            <consortium name="DOE Joint Genome Institute"/>
            <person name="Haridas S."/>
            <person name="Albert R."/>
            <person name="Binder M."/>
            <person name="Bloem J."/>
            <person name="Labutti K."/>
            <person name="Salamov A."/>
            <person name="Andreopoulos B."/>
            <person name="Baker S.E."/>
            <person name="Barry K."/>
            <person name="Bills G."/>
            <person name="Bluhm B.H."/>
            <person name="Cannon C."/>
            <person name="Castanera R."/>
            <person name="Culley D.E."/>
            <person name="Daum C."/>
            <person name="Ezra D."/>
            <person name="Gonzalez J.B."/>
            <person name="Henrissat B."/>
            <person name="Kuo A."/>
            <person name="Liang C."/>
            <person name="Lipzen A."/>
            <person name="Lutzoni F."/>
            <person name="Magnuson J."/>
            <person name="Mondo S."/>
            <person name="Nolan M."/>
            <person name="Ohm R."/>
            <person name="Pangilinan J."/>
            <person name="Park H.-J."/>
            <person name="Ramirez L."/>
            <person name="Alfaro M."/>
            <person name="Sun H."/>
            <person name="Tritt A."/>
            <person name="Yoshinaga Y."/>
            <person name="Zwiers L.-H."/>
            <person name="Turgeon B.G."/>
            <person name="Goodwin S.B."/>
            <person name="Spatafora J.W."/>
            <person name="Crous P.W."/>
            <person name="Grigoriev I.V."/>
        </authorList>
    </citation>
    <scope>NUCLEOTIDE SEQUENCE</scope>
    <source>
        <strain evidence="1">CBS 394.84</strain>
    </source>
</reference>
<organism evidence="1 2">
    <name type="scientific">Cucurbitaria berberidis CBS 394.84</name>
    <dbReference type="NCBI Taxonomy" id="1168544"/>
    <lineage>
        <taxon>Eukaryota</taxon>
        <taxon>Fungi</taxon>
        <taxon>Dikarya</taxon>
        <taxon>Ascomycota</taxon>
        <taxon>Pezizomycotina</taxon>
        <taxon>Dothideomycetes</taxon>
        <taxon>Pleosporomycetidae</taxon>
        <taxon>Pleosporales</taxon>
        <taxon>Pleosporineae</taxon>
        <taxon>Cucurbitariaceae</taxon>
        <taxon>Cucurbitaria</taxon>
    </lineage>
</organism>
<dbReference type="OrthoDB" id="3795850at2759"/>
<dbReference type="Proteomes" id="UP000800039">
    <property type="component" value="Unassembled WGS sequence"/>
</dbReference>
<dbReference type="GeneID" id="63854891"/>
<evidence type="ECO:0000313" key="2">
    <source>
        <dbReference type="Proteomes" id="UP000800039"/>
    </source>
</evidence>
<dbReference type="EMBL" id="ML976614">
    <property type="protein sequence ID" value="KAF1851796.1"/>
    <property type="molecule type" value="Genomic_DNA"/>
</dbReference>
<sequence>MCYINWRPNDWSYSPSSPYPRPSPRLAWAAPVDILEFGASIEAYSTQLRQINTLRLCHRFRTGPLSELPQEVLDHIISSLHNMQKAATKPKWERSFACFNNTCTRGHHFPPYSKALDEAWNLIMDDMGSEDSWTYKDDPSEEDKVSMLEDYLDGNTEIFVEWAADLHSDEQDRWLDMLCPCKSAVPNGNEANFAQLNNILRTHFGVEAIVLHEVLSGNVQSFLPEDTFQGDCIYYTSCFLALTQDMETESKSHGRTSTHKNNLFLKPGNHLAFHQVLDPARFNLTEDQRLRFTRAMRTLDLQPYYHLSELETIVTSATQDDALWAICDC</sequence>
<dbReference type="AlphaFoldDB" id="A0A9P4LDE6"/>
<accession>A0A9P4LDE6</accession>
<proteinExistence type="predicted"/>
<protein>
    <submittedName>
        <fullName evidence="1">Uncharacterized protein</fullName>
    </submittedName>
</protein>
<comment type="caution">
    <text evidence="1">The sequence shown here is derived from an EMBL/GenBank/DDBJ whole genome shotgun (WGS) entry which is preliminary data.</text>
</comment>
<dbReference type="RefSeq" id="XP_040794359.1">
    <property type="nucleotide sequence ID" value="XM_040937641.1"/>
</dbReference>